<comment type="caution">
    <text evidence="2">The sequence shown here is derived from an EMBL/GenBank/DDBJ whole genome shotgun (WGS) entry which is preliminary data.</text>
</comment>
<feature type="compositionally biased region" description="Polar residues" evidence="1">
    <location>
        <begin position="1921"/>
        <end position="1935"/>
    </location>
</feature>
<feature type="region of interest" description="Disordered" evidence="1">
    <location>
        <begin position="1147"/>
        <end position="1217"/>
    </location>
</feature>
<gene>
    <name evidence="2" type="ORF">Cadr_000017894</name>
</gene>
<proteinExistence type="predicted"/>
<feature type="region of interest" description="Disordered" evidence="1">
    <location>
        <begin position="2754"/>
        <end position="2780"/>
    </location>
</feature>
<feature type="region of interest" description="Disordered" evidence="1">
    <location>
        <begin position="836"/>
        <end position="885"/>
    </location>
</feature>
<feature type="compositionally biased region" description="Basic and acidic residues" evidence="1">
    <location>
        <begin position="1197"/>
        <end position="1212"/>
    </location>
</feature>
<feature type="region of interest" description="Disordered" evidence="1">
    <location>
        <begin position="547"/>
        <end position="574"/>
    </location>
</feature>
<organism evidence="2 3">
    <name type="scientific">Camelus dromedarius</name>
    <name type="common">Dromedary</name>
    <name type="synonym">Arabian camel</name>
    <dbReference type="NCBI Taxonomy" id="9838"/>
    <lineage>
        <taxon>Eukaryota</taxon>
        <taxon>Metazoa</taxon>
        <taxon>Chordata</taxon>
        <taxon>Craniata</taxon>
        <taxon>Vertebrata</taxon>
        <taxon>Euteleostomi</taxon>
        <taxon>Mammalia</taxon>
        <taxon>Eutheria</taxon>
        <taxon>Laurasiatheria</taxon>
        <taxon>Artiodactyla</taxon>
        <taxon>Tylopoda</taxon>
        <taxon>Camelidae</taxon>
        <taxon>Camelus</taxon>
    </lineage>
</organism>
<sequence length="2848" mass="302249">MRGCGEQKCRPLRGHVSEGVWRDLGAFHMGGRTGAGTEEGESTCVTRPRCGGPREGQGPGDGFERSVSSPSDSGVYIAKLTSTFHSEAGDTDPRARPSPFSLAEPLLALCLPGGRFEFLVPGKLHLPCSTDSLVSQTWRKVAMAVWGAEGEGGRGSDPSRAWADHSWDLAQERGAGPWWSLRHEFRVTLVWMVRLASSVSGHPWWPLGCFLVPATTCSHTDGETFEASLPFKGGSGGKMASQQGRLKPGPESGCLWLGWVWWTGTTVNLSLEASVSLVATDLRMSPGHRGSPLEAGHTWTEGLAGSPPAPGSRGLVCERACVPTCHCGRLRVQVKRSFILVAEALGLGIRGSLAALAAERTLGHATTAAPGSHDSGMCCPESWAFLLSTSSPPPATIGLVSVGTEGEEKANQGQVGSSDSSGLFPAFQQLPDPEAPLGEPPGLDLGGGQLDVQVRKHCVNGVGREWSQASRGPAPKGPGWTLMTPLALSIWGLVGPSNPIAGVRAFPLAQCLGELCQATPRMGVVGGHSRHRSTVLGMLQLPGSDFTQTGRRERGGWQKSKVQDKNSDGLGDAESWGEGSWEVLWEELSSWRREWCEWRHKCGNRGCELGASDWPWNDGVCWERWGPEVEIPEAGKRVTEYLPGSRPVVLRAWRAGVENRGPRIRRLFSPGFGALAAEGRVLPLPHTGARGNILVLEEGTHCAVSSGSKTPGAEGWERTQSMVPSRETARESPCLWTCKSKGHLSPQCPALRSRTVRMEKGPLRPWVTVSGCHGELKEEALRLSHALLELGAGEVPLLQELGTGKEAVTGQDWALGKPEGQQDLAAEVVCRTMQEDMGRGGTKHRDQGESERRGSGAGSVDHSLECGPWAPWGGGGGDHNQPDSWLLRQQTPPGPTWLILTWTCSLATLRAASRGVGSPSDCLGTHDPQAVSHLFVTPKARQMGFEVGNRVAGLLACCRGGFWYSPGSWWFGQSDGMMTCISLVLKWNDQQRVALGPPLLRIQPSLRVGGNLADKHLRLGGRDVSPSFLPAPSLPSLSAPWQMIGRVWGTQDTLLSSVTHRTHLYLLPNSSRKSSHEAVVCGLWAVITGAQIADRGSVLMLIRDWVSPCCRNQGASAGEGFVSGCTTHELEDFWRSRLAYESGLSAAGTDSLTPKSGKTHITRRFRDALPPGTAGSRGPDGVGSVQTPQAPTGKEGNVTRKNETSKAHHEKSSLQIEGPWGDTLVGAGWSRLGGETLGLFVQGVLMGNGTGDGVVAEVGVDTAGTVWRLQEMVELWVLGLRCADEDVGSDGMGYSLGGINAMGERLAKGEKLAVVGVEDGAGPGAQEFKEMDSPQGFQKRTQPANTLISAHCRSGMSYVGILSIPFPFLLGSWQGCLFGGGFVVKPLAWVRTMPWCQEQQGCAWRRTAMEQVSPLGMAAWKKKDASKGRREALCPGLDLGHDMHGLPGWCWMVLDDAGAFPFLSFSFRGVCPQGQHPVTQGSLSASDFVQGSPGAPEVGPALSAPALCPWGLQKCQSQDENSHLLTPASVFFPTRLCLSQLLHPFEGFDVGVTGEVWGIADRGWTEASWSSWVGLALWWALGRCKSGMPLRSDPLRALEPTTCFTQRLTQGAALSLAVYSPVYSGNKLETAVLSLDACITPAISVGLTCGAGSSISLSSSPSTPAAELGLGPPPLGPLGRGRARERPEPVSSPAPGFPGSPGWRGMGEEVQEGGGAGKQNRELEGEGCGWAQIQPASLFPPPASPLPVLAGALEAGAWPGLLLGVTGVEATTPPPPAEACGMGFVTPKIQPCVYAGPPRAHQVPRADGAGSWGCGESGLASSPGQGAFSPSSAAARVQPQPEFSLSFLWAQTLVLNGVGVGGVGRTIRRKRSWAGDLWDFPGGWLGWEGGCGKLSKERTDVNEEKGGGGRQLEVPEVAPTVPQQRGSPEGSQAGQCTQLASVSPLPGVLGCPSEEQASQASVALGLRAWPQEGLGGARWSLVGVLCPADPSSLPPQVEPSEAQPHRQPEAEFHHPSLPPTAQLPAMPAMPASGPGDTSGSAPEREEDRKVSSRLYWGPSSRAWEGRGGQGPSPRNTALGSTGGRRMGLLVSMSKLRLGEVMLLTLVVLEQSFQPQVCAVVRGWPGRVPKTVFLSAQAGRLTQCSVCSGLPRHHHRHRHRGDGDFPPPPQAPSKCHFLAMEPVISGPVRDDLFTLLPNSSMGLNQLKEITADIGVPAGSQRFCLPAPLSLSRGVGYDAWWYLGVAGHAHGSHYVSLEPEWTPGTRGVSTLLTHHQGNKEAEPGYSAVGPDESLVSCIRAFPLLHLCGPDTCLLSPEFCRVPRDGGHWAGLLGVTGHPLGYSHLGLRQQPTQTLPPQSRGHLQPPIMPSPSWAWLCSFVRLGDPDPSPPLRVHALAVGGQLTRLPLVGAVKTAGLQSPQLLPWGAADRLSITAVQDIEKALDGESQCVTYWRCDFRPSRLAQHTHTQALSWTGAGAPPRPARWLTWHTSLAPLGWLPQLQGAALGGRAEALTATHCSLRKPGLGQGCCVAAEGKMGLGCGPRSLAEFPRAPGTKELGVAAQWPLHHRPHVPFPPPSRPRLVYLSLQGFLELPGLCLCCVLCLVCPFPDFLSSCLIKGLASVCLESQREPAWYLEGLDMPQPGPHPGLLNPAVLVLTGPHRDLRSTVWLTSSPVLPLEGRAPATAHRVGAQDVFCGLDRKEVESDKTSPQEDNPRTRIKPAGGGGHACSRDCRRLGMTIPSPCSLPHPTMHTSGALAGEGQLGKCGHRKGRGSRAGRSLGPDSEGIMELGCQASCGGGRGEREQEKGPGALEALGLVGRPQMPKCESAPGWAPDLKLPLPSGLRNNRCSEC</sequence>
<reference evidence="2 3" key="1">
    <citation type="journal article" date="2019" name="Mol. Ecol. Resour.">
        <title>Improving Illumina assemblies with Hi-C and long reads: an example with the North African dromedary.</title>
        <authorList>
            <person name="Elbers J.P."/>
            <person name="Rogers M.F."/>
            <person name="Perelman P.L."/>
            <person name="Proskuryakova A.A."/>
            <person name="Serdyukova N.A."/>
            <person name="Johnson W.E."/>
            <person name="Horin P."/>
            <person name="Corander J."/>
            <person name="Murphy D."/>
            <person name="Burger P.A."/>
        </authorList>
    </citation>
    <scope>NUCLEOTIDE SEQUENCE [LARGE SCALE GENOMIC DNA]</scope>
    <source>
        <strain evidence="2">Drom800</strain>
        <tissue evidence="2">Blood</tissue>
    </source>
</reference>
<feature type="region of interest" description="Disordered" evidence="1">
    <location>
        <begin position="1991"/>
        <end position="2083"/>
    </location>
</feature>
<evidence type="ECO:0000313" key="3">
    <source>
        <dbReference type="Proteomes" id="UP000299084"/>
    </source>
</evidence>
<feature type="compositionally biased region" description="Basic and acidic residues" evidence="1">
    <location>
        <begin position="550"/>
        <end position="567"/>
    </location>
</feature>
<feature type="compositionally biased region" description="Basic and acidic residues" evidence="1">
    <location>
        <begin position="2698"/>
        <end position="2712"/>
    </location>
</feature>
<feature type="region of interest" description="Disordered" evidence="1">
    <location>
        <begin position="1900"/>
        <end position="1935"/>
    </location>
</feature>
<protein>
    <submittedName>
        <fullName evidence="2">Uncharacterized protein</fullName>
    </submittedName>
</protein>
<feature type="compositionally biased region" description="Basic and acidic residues" evidence="1">
    <location>
        <begin position="836"/>
        <end position="854"/>
    </location>
</feature>
<feature type="compositionally biased region" description="Low complexity" evidence="1">
    <location>
        <begin position="1660"/>
        <end position="1670"/>
    </location>
</feature>
<keyword evidence="3" id="KW-1185">Reference proteome</keyword>
<name>A0A5N4D819_CAMDR</name>
<evidence type="ECO:0000256" key="1">
    <source>
        <dbReference type="SAM" id="MobiDB-lite"/>
    </source>
</evidence>
<feature type="compositionally biased region" description="Basic residues" evidence="1">
    <location>
        <begin position="2762"/>
        <end position="2771"/>
    </location>
</feature>
<feature type="compositionally biased region" description="Polar residues" evidence="1">
    <location>
        <begin position="1819"/>
        <end position="1832"/>
    </location>
</feature>
<feature type="compositionally biased region" description="Basic and acidic residues" evidence="1">
    <location>
        <begin position="2003"/>
        <end position="2014"/>
    </location>
</feature>
<accession>A0A5N4D819</accession>
<feature type="region of interest" description="Disordered" evidence="1">
    <location>
        <begin position="1814"/>
        <end position="1833"/>
    </location>
</feature>
<feature type="region of interest" description="Disordered" evidence="1">
    <location>
        <begin position="2698"/>
        <end position="2724"/>
    </location>
</feature>
<feature type="region of interest" description="Disordered" evidence="1">
    <location>
        <begin position="1660"/>
        <end position="1722"/>
    </location>
</feature>
<feature type="region of interest" description="Disordered" evidence="1">
    <location>
        <begin position="704"/>
        <end position="724"/>
    </location>
</feature>
<evidence type="ECO:0000313" key="2">
    <source>
        <dbReference type="EMBL" id="KAB1267176.1"/>
    </source>
</evidence>
<feature type="region of interest" description="Disordered" evidence="1">
    <location>
        <begin position="32"/>
        <end position="71"/>
    </location>
</feature>
<dbReference type="EMBL" id="JWIN03000015">
    <property type="protein sequence ID" value="KAB1267176.1"/>
    <property type="molecule type" value="Genomic_DNA"/>
</dbReference>
<dbReference type="Proteomes" id="UP000299084">
    <property type="component" value="Unassembled WGS sequence"/>
</dbReference>